<evidence type="ECO:0000313" key="4">
    <source>
        <dbReference type="EMBL" id="OGE48124.1"/>
    </source>
</evidence>
<dbReference type="InterPro" id="IPR056687">
    <property type="entry name" value="DUF7785"/>
</dbReference>
<feature type="compositionally biased region" description="Polar residues" evidence="1">
    <location>
        <begin position="12"/>
        <end position="25"/>
    </location>
</feature>
<comment type="caution">
    <text evidence="4">The sequence shown here is derived from an EMBL/GenBank/DDBJ whole genome shotgun (WGS) entry which is preliminary data.</text>
</comment>
<protein>
    <submittedName>
        <fullName evidence="4">Uncharacterized protein</fullName>
    </submittedName>
</protein>
<dbReference type="GeneID" id="34581265"/>
<feature type="compositionally biased region" description="Polar residues" evidence="1">
    <location>
        <begin position="507"/>
        <end position="521"/>
    </location>
</feature>
<dbReference type="STRING" id="1835702.A0A1F5L4G6"/>
<feature type="domain" description="DUF7877" evidence="3">
    <location>
        <begin position="50"/>
        <end position="159"/>
    </location>
</feature>
<feature type="compositionally biased region" description="Low complexity" evidence="1">
    <location>
        <begin position="674"/>
        <end position="704"/>
    </location>
</feature>
<dbReference type="RefSeq" id="XP_022483580.1">
    <property type="nucleotide sequence ID" value="XM_022636531.1"/>
</dbReference>
<dbReference type="InterPro" id="IPR057199">
    <property type="entry name" value="DUF7877"/>
</dbReference>
<evidence type="ECO:0000259" key="2">
    <source>
        <dbReference type="Pfam" id="PF25009"/>
    </source>
</evidence>
<feature type="compositionally biased region" description="Polar residues" evidence="1">
    <location>
        <begin position="718"/>
        <end position="748"/>
    </location>
</feature>
<feature type="region of interest" description="Disordered" evidence="1">
    <location>
        <begin position="1"/>
        <end position="50"/>
    </location>
</feature>
<dbReference type="Pfam" id="PF25009">
    <property type="entry name" value="DUF7785"/>
    <property type="match status" value="1"/>
</dbReference>
<feature type="domain" description="DUF7785" evidence="2">
    <location>
        <begin position="467"/>
        <end position="566"/>
    </location>
</feature>
<feature type="region of interest" description="Disordered" evidence="1">
    <location>
        <begin position="593"/>
        <end position="749"/>
    </location>
</feature>
<name>A0A1F5L4G6_PENAI</name>
<dbReference type="OrthoDB" id="5354458at2759"/>
<evidence type="ECO:0000313" key="5">
    <source>
        <dbReference type="Proteomes" id="UP000177622"/>
    </source>
</evidence>
<gene>
    <name evidence="4" type="ORF">PENARI_c032G00335</name>
</gene>
<evidence type="ECO:0000259" key="3">
    <source>
        <dbReference type="Pfam" id="PF25289"/>
    </source>
</evidence>
<feature type="compositionally biased region" description="Polar residues" evidence="1">
    <location>
        <begin position="787"/>
        <end position="814"/>
    </location>
</feature>
<keyword evidence="5" id="KW-1185">Reference proteome</keyword>
<dbReference type="Proteomes" id="UP000177622">
    <property type="component" value="Unassembled WGS sequence"/>
</dbReference>
<dbReference type="Pfam" id="PF25289">
    <property type="entry name" value="DUF7877"/>
    <property type="match status" value="1"/>
</dbReference>
<evidence type="ECO:0000256" key="1">
    <source>
        <dbReference type="SAM" id="MobiDB-lite"/>
    </source>
</evidence>
<accession>A0A1F5L4G6</accession>
<sequence>MSADEAGETAAISATNGDSHDTTMIATPGKRKRSTQDDSSSSAPRDRANLHETLRNLIRLLLKHDTELQLLSCPFPTSTTKPRTKRAKVSGDQDTSNIQTRVNSDRYSTLQEFLSDIERASAAVIERNQGQVNGTKDDSAPLTEVVNQIAAFKKHMNSLVGQIYVNQAEIKTEAMEDDDDDSTDLHAINFCTREDKHALTLFGNPAHPRQLFSSLQKSMKVPLQSDSGPEKFVEVQEELRETSLPNGITTTKVAPYNLAAASLPKRTFGEVFAPRESLPPLEPPRKRSHRSSSVTWIDRFDATFDSKAFLGERSNYCLAPLPSTQWIQYGGITSSPAYWDRVEKQHTDSDIVHKSGDPALWTGIDSSALQGVFSSFAPSFDSSNSIVQHDSKNMVWWGQRGASRLSTLLSIPFDGETKQDGTTAQPGNIGELDESTLDEMVKSFNPEDFAQDITQIDVKPDDDPESREIKDMLDDISGLLDTLSSYQRIRNLDQPISPPTRQDSEANETPTPDASDLSTPSDAEFSVYDTLKSSLVAIISTLPPYAVAKLDGHQLSELNISQKILVDTPDYNGTMEKDDFTLSQERAAALMAATTAANRNSTPSAPRPPNYQGSQSGYNQRAFASNARLSQSQPGFQVTPQHVRQSSAQTTYTQGYGAGRPPSTPSQQRPGHPSQYSQSSQGAQYQRPAPNGYYAAQQGQSSQGTPQPYTARPGQPGFNATPQGRTPYTPAGSTQPQRVQYSNQTPSQAGFAANSAAAATYARSAAEQAALMDRNKAQLAAQHTRHSPSTPQPQGLESQEGSATPGSRQNGTPA</sequence>
<feature type="region of interest" description="Disordered" evidence="1">
    <location>
        <begin position="772"/>
        <end position="814"/>
    </location>
</feature>
<dbReference type="AlphaFoldDB" id="A0A1F5L4G6"/>
<feature type="compositionally biased region" description="Polar residues" evidence="1">
    <location>
        <begin position="611"/>
        <end position="654"/>
    </location>
</feature>
<dbReference type="EMBL" id="LXJU01000032">
    <property type="protein sequence ID" value="OGE48124.1"/>
    <property type="molecule type" value="Genomic_DNA"/>
</dbReference>
<reference evidence="4 5" key="1">
    <citation type="journal article" date="2016" name="Sci. Rep.">
        <title>Penicillium arizonense, a new, genome sequenced fungal species, reveals a high chemical diversity in secreted metabolites.</title>
        <authorList>
            <person name="Grijseels S."/>
            <person name="Nielsen J.C."/>
            <person name="Randelovic M."/>
            <person name="Nielsen J."/>
            <person name="Nielsen K.F."/>
            <person name="Workman M."/>
            <person name="Frisvad J.C."/>
        </authorList>
    </citation>
    <scope>NUCLEOTIDE SEQUENCE [LARGE SCALE GENOMIC DNA]</scope>
    <source>
        <strain evidence="4 5">CBS 141311</strain>
    </source>
</reference>
<organism evidence="4 5">
    <name type="scientific">Penicillium arizonense</name>
    <dbReference type="NCBI Taxonomy" id="1835702"/>
    <lineage>
        <taxon>Eukaryota</taxon>
        <taxon>Fungi</taxon>
        <taxon>Dikarya</taxon>
        <taxon>Ascomycota</taxon>
        <taxon>Pezizomycotina</taxon>
        <taxon>Eurotiomycetes</taxon>
        <taxon>Eurotiomycetidae</taxon>
        <taxon>Eurotiales</taxon>
        <taxon>Aspergillaceae</taxon>
        <taxon>Penicillium</taxon>
    </lineage>
</organism>
<feature type="region of interest" description="Disordered" evidence="1">
    <location>
        <begin position="490"/>
        <end position="521"/>
    </location>
</feature>
<proteinExistence type="predicted"/>